<feature type="domain" description="DUF2179" evidence="7">
    <location>
        <begin position="226"/>
        <end position="280"/>
    </location>
</feature>
<keyword evidence="5 6" id="KW-0472">Membrane</keyword>
<evidence type="ECO:0000259" key="7">
    <source>
        <dbReference type="Pfam" id="PF10035"/>
    </source>
</evidence>
<evidence type="ECO:0000256" key="2">
    <source>
        <dbReference type="ARBA" id="ARBA00022475"/>
    </source>
</evidence>
<reference evidence="8 9" key="1">
    <citation type="submission" date="2022-01" db="EMBL/GenBank/DDBJ databases">
        <title>Alkalihalobacillus sp. EGI L200015, a novel bacterium isolated from a salt lake sediment.</title>
        <authorList>
            <person name="Gao L."/>
            <person name="Fang B.-Z."/>
            <person name="Li W.-J."/>
        </authorList>
    </citation>
    <scope>NUCLEOTIDE SEQUENCE [LARGE SCALE GENOMIC DNA]</scope>
    <source>
        <strain evidence="8 9">KCTC 12718</strain>
    </source>
</reference>
<evidence type="ECO:0000256" key="5">
    <source>
        <dbReference type="ARBA" id="ARBA00023136"/>
    </source>
</evidence>
<feature type="transmembrane region" description="Helical" evidence="6">
    <location>
        <begin position="12"/>
        <end position="35"/>
    </location>
</feature>
<dbReference type="RefSeq" id="WP_236337878.1">
    <property type="nucleotide sequence ID" value="NZ_JAKIJS010000001.1"/>
</dbReference>
<feature type="transmembrane region" description="Helical" evidence="6">
    <location>
        <begin position="72"/>
        <end position="101"/>
    </location>
</feature>
<evidence type="ECO:0000256" key="6">
    <source>
        <dbReference type="SAM" id="Phobius"/>
    </source>
</evidence>
<dbReference type="InterPro" id="IPR015867">
    <property type="entry name" value="N-reg_PII/ATP_PRibTrfase_C"/>
</dbReference>
<protein>
    <submittedName>
        <fullName evidence="8">YitT family protein</fullName>
    </submittedName>
</protein>
<dbReference type="EMBL" id="JAKIJS010000001">
    <property type="protein sequence ID" value="MCF6138741.1"/>
    <property type="molecule type" value="Genomic_DNA"/>
</dbReference>
<dbReference type="CDD" id="cd16380">
    <property type="entry name" value="YitT_C"/>
    <property type="match status" value="1"/>
</dbReference>
<comment type="subcellular location">
    <subcellularLocation>
        <location evidence="1">Cell membrane</location>
        <topology evidence="1">Multi-pass membrane protein</topology>
    </subcellularLocation>
</comment>
<dbReference type="Pfam" id="PF02588">
    <property type="entry name" value="YitT_membrane"/>
    <property type="match status" value="1"/>
</dbReference>
<evidence type="ECO:0000256" key="4">
    <source>
        <dbReference type="ARBA" id="ARBA00022989"/>
    </source>
</evidence>
<gene>
    <name evidence="8" type="ORF">L2716_13475</name>
</gene>
<evidence type="ECO:0000256" key="1">
    <source>
        <dbReference type="ARBA" id="ARBA00004651"/>
    </source>
</evidence>
<keyword evidence="2" id="KW-1003">Cell membrane</keyword>
<dbReference type="Pfam" id="PF10035">
    <property type="entry name" value="DUF2179"/>
    <property type="match status" value="1"/>
</dbReference>
<evidence type="ECO:0000313" key="9">
    <source>
        <dbReference type="Proteomes" id="UP001649381"/>
    </source>
</evidence>
<accession>A0ABS9H486</accession>
<dbReference type="PIRSF" id="PIRSF006483">
    <property type="entry name" value="Membrane_protein_YitT"/>
    <property type="match status" value="1"/>
</dbReference>
<dbReference type="PANTHER" id="PTHR33545">
    <property type="entry name" value="UPF0750 MEMBRANE PROTEIN YITT-RELATED"/>
    <property type="match status" value="1"/>
</dbReference>
<keyword evidence="9" id="KW-1185">Reference proteome</keyword>
<feature type="transmembrane region" description="Helical" evidence="6">
    <location>
        <begin position="180"/>
        <end position="200"/>
    </location>
</feature>
<name>A0ABS9H486_9BACL</name>
<comment type="caution">
    <text evidence="8">The sequence shown here is derived from an EMBL/GenBank/DDBJ whole genome shotgun (WGS) entry which is preliminary data.</text>
</comment>
<evidence type="ECO:0000313" key="8">
    <source>
        <dbReference type="EMBL" id="MCF6138741.1"/>
    </source>
</evidence>
<evidence type="ECO:0000256" key="3">
    <source>
        <dbReference type="ARBA" id="ARBA00022692"/>
    </source>
</evidence>
<keyword evidence="3 6" id="KW-0812">Transmembrane</keyword>
<dbReference type="PANTHER" id="PTHR33545:SF9">
    <property type="entry name" value="UPF0750 MEMBRANE PROTEIN YITE"/>
    <property type="match status" value="1"/>
</dbReference>
<proteinExistence type="predicted"/>
<dbReference type="InterPro" id="IPR051461">
    <property type="entry name" value="UPF0750_membrane"/>
</dbReference>
<feature type="transmembrane region" description="Helical" evidence="6">
    <location>
        <begin position="152"/>
        <end position="174"/>
    </location>
</feature>
<sequence length="286" mass="30805">MAVRRNKVNPKLLILLDYIFVLIGSAFVALAFNLFLAPNNIASGGVVGISLILKNLFGWMPSIVQWSLNIPLFIAGVVILGKNFGVKTLVGTLFLPFVVFLSEGAEPITNDPLLGALFGGLGVGLGLGIVFRGKASTGGIDLAAQIVHKYTGMSLGLCILSIDGAIVTTSAFVFSIEQALYAMIGMFLTAKTIDVVQMGLGYSKMAYIITEHEDDVRDEIFREIDRGVTRISATGGFTDNKRPMLMCVVEQFEVTRLKQQVKKVDPAAFIIIVNAHEVLGEGFSQS</sequence>
<organism evidence="8 9">
    <name type="scientific">Pseudalkalibacillus berkeleyi</name>
    <dbReference type="NCBI Taxonomy" id="1069813"/>
    <lineage>
        <taxon>Bacteria</taxon>
        <taxon>Bacillati</taxon>
        <taxon>Bacillota</taxon>
        <taxon>Bacilli</taxon>
        <taxon>Bacillales</taxon>
        <taxon>Fictibacillaceae</taxon>
        <taxon>Pseudalkalibacillus</taxon>
    </lineage>
</organism>
<dbReference type="InterPro" id="IPR019264">
    <property type="entry name" value="DUF2179"/>
</dbReference>
<dbReference type="Gene3D" id="3.30.70.120">
    <property type="match status" value="1"/>
</dbReference>
<dbReference type="Proteomes" id="UP001649381">
    <property type="component" value="Unassembled WGS sequence"/>
</dbReference>
<dbReference type="InterPro" id="IPR003740">
    <property type="entry name" value="YitT"/>
</dbReference>
<feature type="transmembrane region" description="Helical" evidence="6">
    <location>
        <begin position="113"/>
        <end position="131"/>
    </location>
</feature>
<keyword evidence="4 6" id="KW-1133">Transmembrane helix</keyword>